<dbReference type="EMBL" id="GBXM01010722">
    <property type="protein sequence ID" value="JAH97855.1"/>
    <property type="molecule type" value="Transcribed_RNA"/>
</dbReference>
<reference evidence="1" key="1">
    <citation type="submission" date="2014-11" db="EMBL/GenBank/DDBJ databases">
        <authorList>
            <person name="Amaro Gonzalez C."/>
        </authorList>
    </citation>
    <scope>NUCLEOTIDE SEQUENCE</scope>
</reference>
<accession>A0A0E9X7N7</accession>
<protein>
    <submittedName>
        <fullName evidence="1">Uncharacterized protein</fullName>
    </submittedName>
</protein>
<reference evidence="1" key="2">
    <citation type="journal article" date="2015" name="Fish Shellfish Immunol.">
        <title>Early steps in the European eel (Anguilla anguilla)-Vibrio vulnificus interaction in the gills: Role of the RtxA13 toxin.</title>
        <authorList>
            <person name="Callol A."/>
            <person name="Pajuelo D."/>
            <person name="Ebbesson L."/>
            <person name="Teles M."/>
            <person name="MacKenzie S."/>
            <person name="Amaro C."/>
        </authorList>
    </citation>
    <scope>NUCLEOTIDE SEQUENCE</scope>
</reference>
<organism evidence="1">
    <name type="scientific">Anguilla anguilla</name>
    <name type="common">European freshwater eel</name>
    <name type="synonym">Muraena anguilla</name>
    <dbReference type="NCBI Taxonomy" id="7936"/>
    <lineage>
        <taxon>Eukaryota</taxon>
        <taxon>Metazoa</taxon>
        <taxon>Chordata</taxon>
        <taxon>Craniata</taxon>
        <taxon>Vertebrata</taxon>
        <taxon>Euteleostomi</taxon>
        <taxon>Actinopterygii</taxon>
        <taxon>Neopterygii</taxon>
        <taxon>Teleostei</taxon>
        <taxon>Anguilliformes</taxon>
        <taxon>Anguillidae</taxon>
        <taxon>Anguilla</taxon>
    </lineage>
</organism>
<dbReference type="AlphaFoldDB" id="A0A0E9X7N7"/>
<proteinExistence type="predicted"/>
<sequence>METLGWAVVHPNPGAPCSSPGITIPRFRIDASVITQLRISNLIGRSLSLSSEELTLPVTQYDPELWARDYVPVIRSCPNLPDPNRTF</sequence>
<name>A0A0E9X7N7_ANGAN</name>
<evidence type="ECO:0000313" key="1">
    <source>
        <dbReference type="EMBL" id="JAH97855.1"/>
    </source>
</evidence>